<proteinExistence type="predicted"/>
<sequence>MRFTWDSRKAKANLRAHGVSFDEASTAFDDPHGKLKFDLAHSDDEERFVQLGRSNKGRLLLVCHCYRGEAVRIISARKALPIDEMDYFER</sequence>
<dbReference type="Pfam" id="PF04365">
    <property type="entry name" value="BrnT_toxin"/>
    <property type="match status" value="1"/>
</dbReference>
<accession>A0A6I2KYS2</accession>
<dbReference type="InterPro" id="IPR038573">
    <property type="entry name" value="BrnT_sf"/>
</dbReference>
<dbReference type="EMBL" id="WKJK01000002">
    <property type="protein sequence ID" value="MRW89356.1"/>
    <property type="molecule type" value="Genomic_DNA"/>
</dbReference>
<keyword evidence="2" id="KW-1185">Reference proteome</keyword>
<evidence type="ECO:0000313" key="1">
    <source>
        <dbReference type="EMBL" id="MRW89356.1"/>
    </source>
</evidence>
<evidence type="ECO:0000313" key="2">
    <source>
        <dbReference type="Proteomes" id="UP000433309"/>
    </source>
</evidence>
<dbReference type="Gene3D" id="3.10.450.530">
    <property type="entry name" value="Ribonuclease toxin, BrnT, of type II toxin-antitoxin system"/>
    <property type="match status" value="1"/>
</dbReference>
<protein>
    <submittedName>
        <fullName evidence="1">BrnT family toxin</fullName>
    </submittedName>
</protein>
<name>A0A6I2KYS2_9BURK</name>
<dbReference type="RefSeq" id="WP_371867460.1">
    <property type="nucleotide sequence ID" value="NZ_WKJK01000002.1"/>
</dbReference>
<comment type="caution">
    <text evidence="1">The sequence shown here is derived from an EMBL/GenBank/DDBJ whole genome shotgun (WGS) entry which is preliminary data.</text>
</comment>
<reference evidence="1 2" key="1">
    <citation type="submission" date="2019-11" db="EMBL/GenBank/DDBJ databases">
        <title>Novel species isolated from a subtropical stream in China.</title>
        <authorList>
            <person name="Lu H."/>
        </authorList>
    </citation>
    <scope>NUCLEOTIDE SEQUENCE [LARGE SCALE GENOMIC DNA]</scope>
    <source>
        <strain evidence="1 2">FT80W</strain>
    </source>
</reference>
<organism evidence="1 2">
    <name type="scientific">Duganella guangzhouensis</name>
    <dbReference type="NCBI Taxonomy" id="2666084"/>
    <lineage>
        <taxon>Bacteria</taxon>
        <taxon>Pseudomonadati</taxon>
        <taxon>Pseudomonadota</taxon>
        <taxon>Betaproteobacteria</taxon>
        <taxon>Burkholderiales</taxon>
        <taxon>Oxalobacteraceae</taxon>
        <taxon>Telluria group</taxon>
        <taxon>Duganella</taxon>
    </lineage>
</organism>
<gene>
    <name evidence="1" type="ORF">GJ699_05120</name>
</gene>
<dbReference type="InterPro" id="IPR007460">
    <property type="entry name" value="BrnT_toxin"/>
</dbReference>
<dbReference type="AlphaFoldDB" id="A0A6I2KYS2"/>
<dbReference type="Proteomes" id="UP000433309">
    <property type="component" value="Unassembled WGS sequence"/>
</dbReference>